<evidence type="ECO:0008006" key="3">
    <source>
        <dbReference type="Google" id="ProtNLM"/>
    </source>
</evidence>
<dbReference type="PANTHER" id="PTHR33527:SF14">
    <property type="entry name" value="OS07G0274300 PROTEIN"/>
    <property type="match status" value="1"/>
</dbReference>
<accession>A0ABD1P4K4</accession>
<proteinExistence type="predicted"/>
<dbReference type="PANTHER" id="PTHR33527">
    <property type="entry name" value="OS07G0274300 PROTEIN"/>
    <property type="match status" value="1"/>
</dbReference>
<evidence type="ECO:0000313" key="2">
    <source>
        <dbReference type="Proteomes" id="UP001604277"/>
    </source>
</evidence>
<evidence type="ECO:0000313" key="1">
    <source>
        <dbReference type="EMBL" id="KAL2458805.1"/>
    </source>
</evidence>
<dbReference type="AlphaFoldDB" id="A0ABD1P4K4"/>
<protein>
    <recommendedName>
        <fullName evidence="3">RRM domain-containing protein</fullName>
    </recommendedName>
</protein>
<dbReference type="EMBL" id="JBFOLJ010000026">
    <property type="protein sequence ID" value="KAL2458805.1"/>
    <property type="molecule type" value="Genomic_DNA"/>
</dbReference>
<comment type="caution">
    <text evidence="1">The sequence shown here is derived from an EMBL/GenBank/DDBJ whole genome shotgun (WGS) entry which is preliminary data.</text>
</comment>
<organism evidence="1 2">
    <name type="scientific">Forsythia ovata</name>
    <dbReference type="NCBI Taxonomy" id="205694"/>
    <lineage>
        <taxon>Eukaryota</taxon>
        <taxon>Viridiplantae</taxon>
        <taxon>Streptophyta</taxon>
        <taxon>Embryophyta</taxon>
        <taxon>Tracheophyta</taxon>
        <taxon>Spermatophyta</taxon>
        <taxon>Magnoliopsida</taxon>
        <taxon>eudicotyledons</taxon>
        <taxon>Gunneridae</taxon>
        <taxon>Pentapetalae</taxon>
        <taxon>asterids</taxon>
        <taxon>lamiids</taxon>
        <taxon>Lamiales</taxon>
        <taxon>Oleaceae</taxon>
        <taxon>Forsythieae</taxon>
        <taxon>Forsythia</taxon>
    </lineage>
</organism>
<sequence length="411" mass="46375">MDAKPIIVKLDALRAYHSIDRALYAILVTELWRDPVESLQIIALWLWLEQVGFGKVTRKILACPPLFINQTAEEAILCLKCIKDSLFIFSTEATDIPLTRSIIEKEISLLFFHKNRVNAFREVGRIFSQDCLHAMGDIIKKAIDGNGAESSSRNQMIIPFNAAQSSLSNPVLMPFNGGQSSGSNQMMIPFNANAAESSSRNQMMIPFNVARSSLSNPIVMPFNNGQSSGSNQMMIPSNANAAESSSRNQMMIPFNAAQHSLSNPIVMPFNGGRRSESNQMMMSHHFDESMIHNFSNMRVGRNAFPGNYQVINEVPPEDRTMFVTFSRGYPVAEREVRHFFSTNFGDCIESFHMQEVRPHEQPLYARVVFLKPSFIPEILDGTEKAKFTINGKHVWMRKFVPRNDESQLALE</sequence>
<name>A0ABD1P4K4_9LAMI</name>
<reference evidence="2" key="1">
    <citation type="submission" date="2024-07" db="EMBL/GenBank/DDBJ databases">
        <title>Two chromosome-level genome assemblies of Korean endemic species Abeliophyllum distichum and Forsythia ovata (Oleaceae).</title>
        <authorList>
            <person name="Jang H."/>
        </authorList>
    </citation>
    <scope>NUCLEOTIDE SEQUENCE [LARGE SCALE GENOMIC DNA]</scope>
</reference>
<keyword evidence="2" id="KW-1185">Reference proteome</keyword>
<dbReference type="Proteomes" id="UP001604277">
    <property type="component" value="Unassembled WGS sequence"/>
</dbReference>
<gene>
    <name evidence="1" type="ORF">Fot_55368</name>
</gene>